<dbReference type="Pfam" id="PF21977">
    <property type="entry name" value="DUF6926"/>
    <property type="match status" value="1"/>
</dbReference>
<sequence>MERCIERIPTWSLDYIINGDATGLNEDEIKMIDDLFHKQRIELVCPVEDNEKAGTQPYFSTFPFFGLPAEVEDCLVIYNI</sequence>
<comment type="caution">
    <text evidence="2">The sequence shown here is derived from an EMBL/GenBank/DDBJ whole genome shotgun (WGS) entry which is preliminary data.</text>
</comment>
<gene>
    <name evidence="2" type="ORF">GA398_14450</name>
</gene>
<evidence type="ECO:0000313" key="3">
    <source>
        <dbReference type="Proteomes" id="UP000434604"/>
    </source>
</evidence>
<proteinExistence type="predicted"/>
<feature type="domain" description="DUF6926" evidence="1">
    <location>
        <begin position="5"/>
        <end position="78"/>
    </location>
</feature>
<dbReference type="InterPro" id="IPR053839">
    <property type="entry name" value="DUF6926"/>
</dbReference>
<evidence type="ECO:0000313" key="2">
    <source>
        <dbReference type="EMBL" id="KAB6146931.1"/>
    </source>
</evidence>
<dbReference type="EMBL" id="WDED01000020">
    <property type="protein sequence ID" value="KAB6146931.1"/>
    <property type="molecule type" value="Genomic_DNA"/>
</dbReference>
<protein>
    <recommendedName>
        <fullName evidence="1">DUF6926 domain-containing protein</fullName>
    </recommendedName>
</protein>
<dbReference type="AlphaFoldDB" id="A0A7J5PVC6"/>
<evidence type="ECO:0000259" key="1">
    <source>
        <dbReference type="Pfam" id="PF21977"/>
    </source>
</evidence>
<accession>A0A7J5PVC6</accession>
<dbReference type="Proteomes" id="UP000434604">
    <property type="component" value="Unassembled WGS sequence"/>
</dbReference>
<dbReference type="RefSeq" id="WP_151934990.1">
    <property type="nucleotide sequence ID" value="NZ_WDED01000020.1"/>
</dbReference>
<name>A0A7J5PVC6_9BACE</name>
<organism evidence="2 3">
    <name type="scientific">Bacteroides xylanisolvens</name>
    <dbReference type="NCBI Taxonomy" id="371601"/>
    <lineage>
        <taxon>Bacteria</taxon>
        <taxon>Pseudomonadati</taxon>
        <taxon>Bacteroidota</taxon>
        <taxon>Bacteroidia</taxon>
        <taxon>Bacteroidales</taxon>
        <taxon>Bacteroidaceae</taxon>
        <taxon>Bacteroides</taxon>
    </lineage>
</organism>
<reference evidence="2 3" key="1">
    <citation type="journal article" date="2019" name="Nat. Med.">
        <title>A library of human gut bacterial isolates paired with longitudinal multiomics data enables mechanistic microbiome research.</title>
        <authorList>
            <person name="Poyet M."/>
            <person name="Groussin M."/>
            <person name="Gibbons S.M."/>
            <person name="Avila-Pacheco J."/>
            <person name="Jiang X."/>
            <person name="Kearney S.M."/>
            <person name="Perrotta A.R."/>
            <person name="Berdy B."/>
            <person name="Zhao S."/>
            <person name="Lieberman T.D."/>
            <person name="Swanson P.K."/>
            <person name="Smith M."/>
            <person name="Roesemann S."/>
            <person name="Alexander J.E."/>
            <person name="Rich S.A."/>
            <person name="Livny J."/>
            <person name="Vlamakis H."/>
            <person name="Clish C."/>
            <person name="Bullock K."/>
            <person name="Deik A."/>
            <person name="Scott J."/>
            <person name="Pierce K.A."/>
            <person name="Xavier R.J."/>
            <person name="Alm E.J."/>
        </authorList>
    </citation>
    <scope>NUCLEOTIDE SEQUENCE [LARGE SCALE GENOMIC DNA]</scope>
    <source>
        <strain evidence="2 3">BIOML-A58</strain>
    </source>
</reference>